<dbReference type="EMBL" id="MU825878">
    <property type="protein sequence ID" value="KAJ7386026.1"/>
    <property type="molecule type" value="Genomic_DNA"/>
</dbReference>
<keyword evidence="2" id="KW-1185">Reference proteome</keyword>
<accession>A0A9W9ZQF9</accession>
<gene>
    <name evidence="1" type="ORF">OS493_012359</name>
</gene>
<organism evidence="1 2">
    <name type="scientific">Desmophyllum pertusum</name>
    <dbReference type="NCBI Taxonomy" id="174260"/>
    <lineage>
        <taxon>Eukaryota</taxon>
        <taxon>Metazoa</taxon>
        <taxon>Cnidaria</taxon>
        <taxon>Anthozoa</taxon>
        <taxon>Hexacorallia</taxon>
        <taxon>Scleractinia</taxon>
        <taxon>Caryophylliina</taxon>
        <taxon>Caryophylliidae</taxon>
        <taxon>Desmophyllum</taxon>
    </lineage>
</organism>
<comment type="caution">
    <text evidence="1">The sequence shown here is derived from an EMBL/GenBank/DDBJ whole genome shotgun (WGS) entry which is preliminary data.</text>
</comment>
<dbReference type="AlphaFoldDB" id="A0A9W9ZQF9"/>
<proteinExistence type="predicted"/>
<reference evidence="1" key="1">
    <citation type="submission" date="2023-01" db="EMBL/GenBank/DDBJ databases">
        <title>Genome assembly of the deep-sea coral Lophelia pertusa.</title>
        <authorList>
            <person name="Herrera S."/>
            <person name="Cordes E."/>
        </authorList>
    </citation>
    <scope>NUCLEOTIDE SEQUENCE</scope>
    <source>
        <strain evidence="1">USNM1676648</strain>
        <tissue evidence="1">Polyp</tissue>
    </source>
</reference>
<protein>
    <submittedName>
        <fullName evidence="1">Uncharacterized protein</fullName>
    </submittedName>
</protein>
<dbReference type="Proteomes" id="UP001163046">
    <property type="component" value="Unassembled WGS sequence"/>
</dbReference>
<evidence type="ECO:0000313" key="1">
    <source>
        <dbReference type="EMBL" id="KAJ7386026.1"/>
    </source>
</evidence>
<sequence length="193" mass="20897">MPVKIYTIPYTRIFTMNKVQTSGIGLGSAGKIAKHGQWTATPTSVVYTRSVSVDTSVVVGVQRNESKPRSNVGKSISADKVAKDEVAMDEVAMDEVAMDEVAMDEVAMDEVAMDVVVVDVVVVDVVVVDVVVVDVVVVDVVVVDVVVVDDDVERNGSERCVDVDVDPILLLFAEVGREEEDNFSYLAFMDCHV</sequence>
<name>A0A9W9ZQF9_9CNID</name>
<evidence type="ECO:0000313" key="2">
    <source>
        <dbReference type="Proteomes" id="UP001163046"/>
    </source>
</evidence>